<evidence type="ECO:0000256" key="7">
    <source>
        <dbReference type="ARBA" id="ARBA00023136"/>
    </source>
</evidence>
<dbReference type="GO" id="GO:0005886">
    <property type="term" value="C:plasma membrane"/>
    <property type="evidence" value="ECO:0007669"/>
    <property type="project" value="UniProtKB-SubCell"/>
</dbReference>
<dbReference type="GO" id="GO:0016740">
    <property type="term" value="F:transferase activity"/>
    <property type="evidence" value="ECO:0007669"/>
    <property type="project" value="UniProtKB-KW"/>
</dbReference>
<dbReference type="OrthoDB" id="9314200at2759"/>
<dbReference type="EMBL" id="QXTE01003104">
    <property type="protein sequence ID" value="TFJ95638.1"/>
    <property type="molecule type" value="Genomic_DNA"/>
</dbReference>
<reference evidence="10 11" key="1">
    <citation type="submission" date="2019-04" db="EMBL/GenBank/DDBJ databases">
        <title>Draft genome of the big-headed turtle Platysternon megacephalum.</title>
        <authorList>
            <person name="Gong S."/>
        </authorList>
    </citation>
    <scope>NUCLEOTIDE SEQUENCE [LARGE SCALE GENOMIC DNA]</scope>
    <source>
        <strain evidence="10">DO16091913</strain>
        <tissue evidence="10">Muscle</tissue>
    </source>
</reference>
<protein>
    <submittedName>
        <fullName evidence="10">Glycosyl transferase family 2</fullName>
    </submittedName>
</protein>
<dbReference type="AlphaFoldDB" id="A0A4D9DF52"/>
<dbReference type="GO" id="GO:0016887">
    <property type="term" value="F:ATP hydrolysis activity"/>
    <property type="evidence" value="ECO:0007669"/>
    <property type="project" value="InterPro"/>
</dbReference>
<accession>A0A4D9DF52</accession>
<proteinExistence type="inferred from homology"/>
<feature type="domain" description="ABC transporter" evidence="9">
    <location>
        <begin position="77"/>
        <end position="136"/>
    </location>
</feature>
<evidence type="ECO:0000256" key="6">
    <source>
        <dbReference type="ARBA" id="ARBA00022989"/>
    </source>
</evidence>
<comment type="subcellular location">
    <subcellularLocation>
        <location evidence="1">Cell membrane</location>
        <topology evidence="1">Multi-pass membrane protein</topology>
    </subcellularLocation>
</comment>
<evidence type="ECO:0000256" key="3">
    <source>
        <dbReference type="ARBA" id="ARBA00022448"/>
    </source>
</evidence>
<comment type="caution">
    <text evidence="10">The sequence shown here is derived from an EMBL/GenBank/DDBJ whole genome shotgun (WGS) entry which is preliminary data.</text>
</comment>
<feature type="domain" description="ABC transporter" evidence="9">
    <location>
        <begin position="211"/>
        <end position="248"/>
    </location>
</feature>
<keyword evidence="4" id="KW-1003">Cell membrane</keyword>
<dbReference type="Proteomes" id="UP000297703">
    <property type="component" value="Unassembled WGS sequence"/>
</dbReference>
<dbReference type="GO" id="GO:0015562">
    <property type="term" value="F:efflux transmembrane transporter activity"/>
    <property type="evidence" value="ECO:0007669"/>
    <property type="project" value="TreeGrafter"/>
</dbReference>
<evidence type="ECO:0000313" key="10">
    <source>
        <dbReference type="EMBL" id="TFJ95638.1"/>
    </source>
</evidence>
<comment type="similarity">
    <text evidence="2">Belongs to the ABC transporter superfamily. ABCG family. Eye pigment precursor importer (TC 3.A.1.204) subfamily.</text>
</comment>
<dbReference type="GO" id="GO:0032217">
    <property type="term" value="F:riboflavin transmembrane transporter activity"/>
    <property type="evidence" value="ECO:0007669"/>
    <property type="project" value="TreeGrafter"/>
</dbReference>
<dbReference type="InterPro" id="IPR003439">
    <property type="entry name" value="ABC_transporter-like_ATP-bd"/>
</dbReference>
<dbReference type="Gene3D" id="3.40.50.300">
    <property type="entry name" value="P-loop containing nucleotide triphosphate hydrolases"/>
    <property type="match status" value="2"/>
</dbReference>
<dbReference type="Pfam" id="PF00005">
    <property type="entry name" value="ABC_tran"/>
    <property type="match status" value="2"/>
</dbReference>
<dbReference type="InterPro" id="IPR050352">
    <property type="entry name" value="ABCG_transporters"/>
</dbReference>
<dbReference type="STRING" id="55544.A0A4D9DF52"/>
<organism evidence="10 11">
    <name type="scientific">Platysternon megacephalum</name>
    <name type="common">big-headed turtle</name>
    <dbReference type="NCBI Taxonomy" id="55544"/>
    <lineage>
        <taxon>Eukaryota</taxon>
        <taxon>Metazoa</taxon>
        <taxon>Chordata</taxon>
        <taxon>Craniata</taxon>
        <taxon>Vertebrata</taxon>
        <taxon>Euteleostomi</taxon>
        <taxon>Archelosauria</taxon>
        <taxon>Testudinata</taxon>
        <taxon>Testudines</taxon>
        <taxon>Cryptodira</taxon>
        <taxon>Durocryptodira</taxon>
        <taxon>Testudinoidea</taxon>
        <taxon>Platysternidae</taxon>
        <taxon>Platysternon</taxon>
    </lineage>
</organism>
<evidence type="ECO:0000256" key="2">
    <source>
        <dbReference type="ARBA" id="ARBA00005814"/>
    </source>
</evidence>
<name>A0A4D9DF52_9SAUR</name>
<evidence type="ECO:0000259" key="9">
    <source>
        <dbReference type="Pfam" id="PF00005"/>
    </source>
</evidence>
<reference evidence="10 11" key="2">
    <citation type="submission" date="2019-04" db="EMBL/GenBank/DDBJ databases">
        <title>The genome sequence of big-headed turtle.</title>
        <authorList>
            <person name="Gong S."/>
        </authorList>
    </citation>
    <scope>NUCLEOTIDE SEQUENCE [LARGE SCALE GENOMIC DNA]</scope>
    <source>
        <strain evidence="10">DO16091913</strain>
        <tissue evidence="10">Muscle</tissue>
    </source>
</reference>
<sequence length="283" mass="30990">MTENQPHSSIQISEPSTNGLPWRKLSSIEKPKFPTEATVTFHNICYRVKVKSGFLYCQKAVPKQILKDINGIMRPGLNAILGPTGSGKSSLLDILAARKDPHGLSGEILINGAPRPANFKCISGYVVQQKHPSRMTENQPHSSIQISEPSTNGLPWRKLSSIEKPKFPAEATVTFHNICYRVKVKSGFLYCQKAVPKQILKDINGIMRPGLNAILGPTGSGKSSLLDILAARKDPHGLSGEILINGAPRPANFKCISGYVVQVNEPAVTICLYCFNLPPERER</sequence>
<dbReference type="PANTHER" id="PTHR48041">
    <property type="entry name" value="ABC TRANSPORTER G FAMILY MEMBER 28"/>
    <property type="match status" value="1"/>
</dbReference>
<feature type="compositionally biased region" description="Polar residues" evidence="8">
    <location>
        <begin position="1"/>
        <end position="19"/>
    </location>
</feature>
<keyword evidence="11" id="KW-1185">Reference proteome</keyword>
<dbReference type="InterPro" id="IPR027417">
    <property type="entry name" value="P-loop_NTPase"/>
</dbReference>
<keyword evidence="3" id="KW-0813">Transport</keyword>
<keyword evidence="10" id="KW-0808">Transferase</keyword>
<keyword evidence="6" id="KW-1133">Transmembrane helix</keyword>
<evidence type="ECO:0000256" key="5">
    <source>
        <dbReference type="ARBA" id="ARBA00022692"/>
    </source>
</evidence>
<evidence type="ECO:0000256" key="4">
    <source>
        <dbReference type="ARBA" id="ARBA00022475"/>
    </source>
</evidence>
<dbReference type="SUPFAM" id="SSF52540">
    <property type="entry name" value="P-loop containing nucleoside triphosphate hydrolases"/>
    <property type="match status" value="2"/>
</dbReference>
<dbReference type="PANTHER" id="PTHR48041:SF92">
    <property type="entry name" value="BROAD SUBSTRATE SPECIFICITY ATP-BINDING CASSETTE TRANSPORTER ABCG2"/>
    <property type="match status" value="1"/>
</dbReference>
<dbReference type="GO" id="GO:0042626">
    <property type="term" value="F:ATPase-coupled transmembrane transporter activity"/>
    <property type="evidence" value="ECO:0007669"/>
    <property type="project" value="TreeGrafter"/>
</dbReference>
<gene>
    <name evidence="10" type="ORF">DR999_PMT22730</name>
</gene>
<feature type="region of interest" description="Disordered" evidence="8">
    <location>
        <begin position="1"/>
        <end position="23"/>
    </location>
</feature>
<evidence type="ECO:0000256" key="8">
    <source>
        <dbReference type="SAM" id="MobiDB-lite"/>
    </source>
</evidence>
<evidence type="ECO:0000256" key="1">
    <source>
        <dbReference type="ARBA" id="ARBA00004651"/>
    </source>
</evidence>
<evidence type="ECO:0000313" key="11">
    <source>
        <dbReference type="Proteomes" id="UP000297703"/>
    </source>
</evidence>
<keyword evidence="7" id="KW-0472">Membrane</keyword>
<keyword evidence="5" id="KW-0812">Transmembrane</keyword>
<dbReference type="GO" id="GO:0005524">
    <property type="term" value="F:ATP binding"/>
    <property type="evidence" value="ECO:0007669"/>
    <property type="project" value="InterPro"/>
</dbReference>